<dbReference type="SUPFAM" id="SSF53335">
    <property type="entry name" value="S-adenosyl-L-methionine-dependent methyltransferases"/>
    <property type="match status" value="1"/>
</dbReference>
<evidence type="ECO:0000259" key="1">
    <source>
        <dbReference type="Pfam" id="PF13847"/>
    </source>
</evidence>
<reference evidence="2 3" key="1">
    <citation type="submission" date="2021-06" db="EMBL/GenBank/DDBJ databases">
        <authorList>
            <person name="Grouzdev D.S."/>
            <person name="Koziaeva V."/>
        </authorList>
    </citation>
    <scope>NUCLEOTIDE SEQUENCE [LARGE SCALE GENOMIC DNA]</scope>
    <source>
        <strain evidence="2 3">22</strain>
    </source>
</reference>
<dbReference type="Gene3D" id="3.40.50.150">
    <property type="entry name" value="Vaccinia Virus protein VP39"/>
    <property type="match status" value="1"/>
</dbReference>
<comment type="caution">
    <text evidence="2">The sequence shown here is derived from an EMBL/GenBank/DDBJ whole genome shotgun (WGS) entry which is preliminary data.</text>
</comment>
<dbReference type="GO" id="GO:0008168">
    <property type="term" value="F:methyltransferase activity"/>
    <property type="evidence" value="ECO:0007669"/>
    <property type="project" value="UniProtKB-KW"/>
</dbReference>
<evidence type="ECO:0000313" key="3">
    <source>
        <dbReference type="Proteomes" id="UP000766595"/>
    </source>
</evidence>
<keyword evidence="2" id="KW-0808">Transferase</keyword>
<dbReference type="RefSeq" id="WP_261970997.1">
    <property type="nucleotide sequence ID" value="NZ_JAHHZF010000013.1"/>
</dbReference>
<gene>
    <name evidence="2" type="ORF">KL771_23730</name>
</gene>
<proteinExistence type="predicted"/>
<dbReference type="Pfam" id="PF13847">
    <property type="entry name" value="Methyltransf_31"/>
    <property type="match status" value="1"/>
</dbReference>
<evidence type="ECO:0000313" key="2">
    <source>
        <dbReference type="EMBL" id="MBT9292492.1"/>
    </source>
</evidence>
<dbReference type="CDD" id="cd02440">
    <property type="entry name" value="AdoMet_MTases"/>
    <property type="match status" value="1"/>
</dbReference>
<dbReference type="EMBL" id="JAHHZF010000013">
    <property type="protein sequence ID" value="MBT9292492.1"/>
    <property type="molecule type" value="Genomic_DNA"/>
</dbReference>
<organism evidence="2 3">
    <name type="scientific">Prosthecodimorpha staleyi</name>
    <dbReference type="NCBI Taxonomy" id="2840188"/>
    <lineage>
        <taxon>Bacteria</taxon>
        <taxon>Pseudomonadati</taxon>
        <taxon>Pseudomonadota</taxon>
        <taxon>Alphaproteobacteria</taxon>
        <taxon>Hyphomicrobiales</taxon>
        <taxon>Ancalomicrobiaceae</taxon>
        <taxon>Prosthecodimorpha</taxon>
    </lineage>
</organism>
<dbReference type="AlphaFoldDB" id="A0A947DBA3"/>
<sequence length="300" mass="33406">MDPTTSKAAAFWNDAQRRSLPARSRWWQFPTIHAHINRMTTGQPRPGAHAGFHHLIEQAASSGPFARAVSVGCGTGVMEMELVVAGLVGEFHLYEISSVRIAAGRQHAERLGITDKVFFHETDAFTDCRDRTFDLVYWHDALHHMPDTEMAVAWSRERLRAGGVFAMNDFVGPSRFQWTDRMLDFGSRFRQGLPDRYLVAPGDPARSIPRAVLRPSIDLMIAEDPSEAADSDRIIPSLKAIFPDIQIRLTGGVIYHSALNDILSNIDEQADEGLLKTALLLDESLTLLGETHYAVAMATR</sequence>
<name>A0A947DBA3_9HYPH</name>
<dbReference type="InterPro" id="IPR029063">
    <property type="entry name" value="SAM-dependent_MTases_sf"/>
</dbReference>
<feature type="domain" description="Methyltransferase" evidence="1">
    <location>
        <begin position="71"/>
        <end position="171"/>
    </location>
</feature>
<keyword evidence="3" id="KW-1185">Reference proteome</keyword>
<accession>A0A947DBA3</accession>
<keyword evidence="2" id="KW-0489">Methyltransferase</keyword>
<protein>
    <submittedName>
        <fullName evidence="2">Class I SAM-dependent methyltransferase</fullName>
    </submittedName>
</protein>
<dbReference type="Proteomes" id="UP000766595">
    <property type="component" value="Unassembled WGS sequence"/>
</dbReference>
<dbReference type="InterPro" id="IPR025714">
    <property type="entry name" value="Methyltranfer_dom"/>
</dbReference>
<dbReference type="GO" id="GO:0032259">
    <property type="term" value="P:methylation"/>
    <property type="evidence" value="ECO:0007669"/>
    <property type="project" value="UniProtKB-KW"/>
</dbReference>